<accession>A0A918DV53</accession>
<proteinExistence type="predicted"/>
<evidence type="ECO:0000313" key="1">
    <source>
        <dbReference type="EMBL" id="GGO83713.1"/>
    </source>
</evidence>
<dbReference type="Proteomes" id="UP000646523">
    <property type="component" value="Unassembled WGS sequence"/>
</dbReference>
<dbReference type="EMBL" id="BMNH01000059">
    <property type="protein sequence ID" value="GGO83713.1"/>
    <property type="molecule type" value="Genomic_DNA"/>
</dbReference>
<evidence type="ECO:0000313" key="2">
    <source>
        <dbReference type="Proteomes" id="UP000646523"/>
    </source>
</evidence>
<dbReference type="AlphaFoldDB" id="A0A918DV53"/>
<gene>
    <name evidence="1" type="ORF">GCM10012289_77760</name>
</gene>
<comment type="caution">
    <text evidence="1">The sequence shown here is derived from an EMBL/GenBank/DDBJ whole genome shotgun (WGS) entry which is preliminary data.</text>
</comment>
<keyword evidence="2" id="KW-1185">Reference proteome</keyword>
<reference evidence="1" key="1">
    <citation type="journal article" date="2014" name="Int. J. Syst. Evol. Microbiol.">
        <title>Complete genome sequence of Corynebacterium casei LMG S-19264T (=DSM 44701T), isolated from a smear-ripened cheese.</title>
        <authorList>
            <consortium name="US DOE Joint Genome Institute (JGI-PGF)"/>
            <person name="Walter F."/>
            <person name="Albersmeier A."/>
            <person name="Kalinowski J."/>
            <person name="Ruckert C."/>
        </authorList>
    </citation>
    <scope>NUCLEOTIDE SEQUENCE</scope>
    <source>
        <strain evidence="1">CGMCC 4.7368</strain>
    </source>
</reference>
<protein>
    <submittedName>
        <fullName evidence="1">Uncharacterized protein</fullName>
    </submittedName>
</protein>
<organism evidence="1 2">
    <name type="scientific">Nonomuraea cavernae</name>
    <dbReference type="NCBI Taxonomy" id="2045107"/>
    <lineage>
        <taxon>Bacteria</taxon>
        <taxon>Bacillati</taxon>
        <taxon>Actinomycetota</taxon>
        <taxon>Actinomycetes</taxon>
        <taxon>Streptosporangiales</taxon>
        <taxon>Streptosporangiaceae</taxon>
        <taxon>Nonomuraea</taxon>
    </lineage>
</organism>
<reference evidence="1" key="2">
    <citation type="submission" date="2020-09" db="EMBL/GenBank/DDBJ databases">
        <authorList>
            <person name="Sun Q."/>
            <person name="Zhou Y."/>
        </authorList>
    </citation>
    <scope>NUCLEOTIDE SEQUENCE</scope>
    <source>
        <strain evidence="1">CGMCC 4.7368</strain>
    </source>
</reference>
<name>A0A918DV53_9ACTN</name>
<sequence>MEPEQADRHTAKIADQDQKATYLYVIKAGRFKRPAVCRRSLAALRLFGRSRPAAPASLGTSAHQVCESLTSATFTVDQIFNIDKWRLTQGVTKLSAS</sequence>